<proteinExistence type="predicted"/>
<dbReference type="Gene3D" id="3.30.200.20">
    <property type="entry name" value="Phosphorylase Kinase, domain 1"/>
    <property type="match status" value="1"/>
</dbReference>
<dbReference type="SUPFAM" id="SSF56112">
    <property type="entry name" value="Protein kinase-like (PK-like)"/>
    <property type="match status" value="1"/>
</dbReference>
<feature type="domain" description="Aminoglycoside phosphotransferase" evidence="1">
    <location>
        <begin position="27"/>
        <end position="251"/>
    </location>
</feature>
<evidence type="ECO:0000313" key="3">
    <source>
        <dbReference type="Proteomes" id="UP000219050"/>
    </source>
</evidence>
<organism evidence="2 3">
    <name type="scientific">Pacificitalea manganoxidans</name>
    <dbReference type="NCBI Taxonomy" id="1411902"/>
    <lineage>
        <taxon>Bacteria</taxon>
        <taxon>Pseudomonadati</taxon>
        <taxon>Pseudomonadota</taxon>
        <taxon>Alphaproteobacteria</taxon>
        <taxon>Rhodobacterales</taxon>
        <taxon>Paracoccaceae</taxon>
        <taxon>Pacificitalea</taxon>
    </lineage>
</organism>
<dbReference type="EMBL" id="CP021404">
    <property type="protein sequence ID" value="ATI40652.1"/>
    <property type="molecule type" value="Genomic_DNA"/>
</dbReference>
<dbReference type="KEGG" id="cmag:CBW24_00585"/>
<evidence type="ECO:0000313" key="2">
    <source>
        <dbReference type="EMBL" id="ATI40652.1"/>
    </source>
</evidence>
<dbReference type="InterPro" id="IPR011009">
    <property type="entry name" value="Kinase-like_dom_sf"/>
</dbReference>
<reference evidence="2 3" key="1">
    <citation type="submission" date="2017-05" db="EMBL/GenBank/DDBJ databases">
        <title>Comparative genomic and metabolic analysis of manganese-oxidizing mechanisms in Celeribater manganoxidans DY25T: its adaption to the environment of polymetallic nodule.</title>
        <authorList>
            <person name="Wang X."/>
        </authorList>
    </citation>
    <scope>NUCLEOTIDE SEQUENCE [LARGE SCALE GENOMIC DNA]</scope>
    <source>
        <strain evidence="2 3">DY25</strain>
    </source>
</reference>
<accession>A0A291LVD2</accession>
<dbReference type="Gene3D" id="3.90.1200.10">
    <property type="match status" value="1"/>
</dbReference>
<name>A0A291LVD2_9RHOB</name>
<gene>
    <name evidence="2" type="ORF">CBW24_00585</name>
</gene>
<evidence type="ECO:0000259" key="1">
    <source>
        <dbReference type="Pfam" id="PF01636"/>
    </source>
</evidence>
<dbReference type="InterPro" id="IPR002575">
    <property type="entry name" value="Aminoglycoside_PTrfase"/>
</dbReference>
<sequence>MIHPPPQTQRRDVKAFLDRLGWGGAEIATLAGDASNRRYDRLTHPETDARAVLMDAPPQKGEDVGPFLNVAAYLTALGLSAPRILGEDREQGYLLLEDLGDDLFARLLRLEPEAEETLYHAAADVLLTLGRNAPPAGLPPLDASGMARLAALAWTWYAPGITEDPGTGPDPEPMLAALTPILQDVMEDGSARVLAQRDFHAENLIWLPERDGAARVGLLDFQDAVAGHPAYDLVSLLEDARRDVRADTVTRVKDRFIHLSGSDAAAFELAYAALGAQRNLRILGVFARLSLHFAKPHYVDLIPRVWGHLHTDLAHPRLAGLRDLVLRDLPEPTPKRLQRLKDRCGTIPTL</sequence>
<dbReference type="Proteomes" id="UP000219050">
    <property type="component" value="Chromosome"/>
</dbReference>
<dbReference type="AlphaFoldDB" id="A0A291LVD2"/>
<dbReference type="RefSeq" id="WP_097372326.1">
    <property type="nucleotide sequence ID" value="NZ_CP021404.1"/>
</dbReference>
<protein>
    <recommendedName>
        <fullName evidence="1">Aminoglycoside phosphotransferase domain-containing protein</fullName>
    </recommendedName>
</protein>
<keyword evidence="3" id="KW-1185">Reference proteome</keyword>
<dbReference type="OrthoDB" id="9809275at2"/>
<dbReference type="Pfam" id="PF01636">
    <property type="entry name" value="APH"/>
    <property type="match status" value="1"/>
</dbReference>